<dbReference type="Gene3D" id="2.30.110.10">
    <property type="entry name" value="Electron Transport, Fmn-binding Protein, Chain A"/>
    <property type="match status" value="1"/>
</dbReference>
<dbReference type="RefSeq" id="WP_191171402.1">
    <property type="nucleotide sequence ID" value="NZ_JACXZS010000005.1"/>
</dbReference>
<protein>
    <submittedName>
        <fullName evidence="1">Nitroreductase family deazaflavin-dependent oxidoreductase</fullName>
    </submittedName>
</protein>
<dbReference type="Proteomes" id="UP000598426">
    <property type="component" value="Unassembled WGS sequence"/>
</dbReference>
<reference evidence="1 2" key="1">
    <citation type="submission" date="2020-09" db="EMBL/GenBank/DDBJ databases">
        <title>Isolation and identification of active actinomycetes.</title>
        <authorList>
            <person name="Li X."/>
        </authorList>
    </citation>
    <scope>NUCLEOTIDE SEQUENCE [LARGE SCALE GENOMIC DNA]</scope>
    <source>
        <strain evidence="1 2">NEAU-LLC</strain>
    </source>
</reference>
<gene>
    <name evidence="1" type="ORF">IF188_08700</name>
</gene>
<dbReference type="InterPro" id="IPR004378">
    <property type="entry name" value="F420H2_quin_Rdtase"/>
</dbReference>
<evidence type="ECO:0000313" key="2">
    <source>
        <dbReference type="Proteomes" id="UP000598426"/>
    </source>
</evidence>
<comment type="caution">
    <text evidence="1">The sequence shown here is derived from an EMBL/GenBank/DDBJ whole genome shotgun (WGS) entry which is preliminary data.</text>
</comment>
<organism evidence="1 2">
    <name type="scientific">Microbacterium helvum</name>
    <dbReference type="NCBI Taxonomy" id="2773713"/>
    <lineage>
        <taxon>Bacteria</taxon>
        <taxon>Bacillati</taxon>
        <taxon>Actinomycetota</taxon>
        <taxon>Actinomycetes</taxon>
        <taxon>Micrococcales</taxon>
        <taxon>Microbacteriaceae</taxon>
        <taxon>Microbacterium</taxon>
    </lineage>
</organism>
<name>A0ABR8NMA3_9MICO</name>
<sequence length="171" mass="19418">MTESATDPWRVVPSEPRPRRAGLLDRLIEKVLRTQWIVRAPIALYRAGLGWMFGERLVMIEHLGRVSHDRRFVVVEVVDRQRNVIRVASGFGTRAQWYRNLKANGVAYLSTGGARHVRAAVRLLDRAESEAHLAVYAARYPRAWRHLKAAMDDAAGGDAYIPIVEFIPPPR</sequence>
<dbReference type="NCBIfam" id="TIGR00026">
    <property type="entry name" value="hi_GC_TIGR00026"/>
    <property type="match status" value="1"/>
</dbReference>
<proteinExistence type="predicted"/>
<dbReference type="Pfam" id="PF04075">
    <property type="entry name" value="F420H2_quin_red"/>
    <property type="match status" value="1"/>
</dbReference>
<dbReference type="InterPro" id="IPR012349">
    <property type="entry name" value="Split_barrel_FMN-bd"/>
</dbReference>
<evidence type="ECO:0000313" key="1">
    <source>
        <dbReference type="EMBL" id="MBD3941769.1"/>
    </source>
</evidence>
<accession>A0ABR8NMA3</accession>
<keyword evidence="2" id="KW-1185">Reference proteome</keyword>
<dbReference type="EMBL" id="JACXZS010000005">
    <property type="protein sequence ID" value="MBD3941769.1"/>
    <property type="molecule type" value="Genomic_DNA"/>
</dbReference>